<reference evidence="2" key="1">
    <citation type="journal article" date="2020" name="Stud. Mycol.">
        <title>101 Dothideomycetes genomes: a test case for predicting lifestyles and emergence of pathogens.</title>
        <authorList>
            <person name="Haridas S."/>
            <person name="Albert R."/>
            <person name="Binder M."/>
            <person name="Bloem J."/>
            <person name="Labutti K."/>
            <person name="Salamov A."/>
            <person name="Andreopoulos B."/>
            <person name="Baker S."/>
            <person name="Barry K."/>
            <person name="Bills G."/>
            <person name="Bluhm B."/>
            <person name="Cannon C."/>
            <person name="Castanera R."/>
            <person name="Culley D."/>
            <person name="Daum C."/>
            <person name="Ezra D."/>
            <person name="Gonzalez J."/>
            <person name="Henrissat B."/>
            <person name="Kuo A."/>
            <person name="Liang C."/>
            <person name="Lipzen A."/>
            <person name="Lutzoni F."/>
            <person name="Magnuson J."/>
            <person name="Mondo S."/>
            <person name="Nolan M."/>
            <person name="Ohm R."/>
            <person name="Pangilinan J."/>
            <person name="Park H.-J."/>
            <person name="Ramirez L."/>
            <person name="Alfaro M."/>
            <person name="Sun H."/>
            <person name="Tritt A."/>
            <person name="Yoshinaga Y."/>
            <person name="Zwiers L.-H."/>
            <person name="Turgeon B."/>
            <person name="Goodwin S."/>
            <person name="Spatafora J."/>
            <person name="Crous P."/>
            <person name="Grigoriev I."/>
        </authorList>
    </citation>
    <scope>NUCLEOTIDE SEQUENCE</scope>
    <source>
        <strain evidence="2">CBS 473.64</strain>
    </source>
</reference>
<accession>A0A6A6RW91</accession>
<dbReference type="Proteomes" id="UP000799753">
    <property type="component" value="Unassembled WGS sequence"/>
</dbReference>
<gene>
    <name evidence="2" type="ORF">P280DRAFT_508714</name>
</gene>
<organism evidence="2 3">
    <name type="scientific">Massarina eburnea CBS 473.64</name>
    <dbReference type="NCBI Taxonomy" id="1395130"/>
    <lineage>
        <taxon>Eukaryota</taxon>
        <taxon>Fungi</taxon>
        <taxon>Dikarya</taxon>
        <taxon>Ascomycota</taxon>
        <taxon>Pezizomycotina</taxon>
        <taxon>Dothideomycetes</taxon>
        <taxon>Pleosporomycetidae</taxon>
        <taxon>Pleosporales</taxon>
        <taxon>Massarineae</taxon>
        <taxon>Massarinaceae</taxon>
        <taxon>Massarina</taxon>
    </lineage>
</organism>
<evidence type="ECO:0000256" key="1">
    <source>
        <dbReference type="SAM" id="MobiDB-lite"/>
    </source>
</evidence>
<feature type="compositionally biased region" description="Basic residues" evidence="1">
    <location>
        <begin position="486"/>
        <end position="496"/>
    </location>
</feature>
<name>A0A6A6RW91_9PLEO</name>
<feature type="compositionally biased region" description="Basic residues" evidence="1">
    <location>
        <begin position="371"/>
        <end position="380"/>
    </location>
</feature>
<feature type="compositionally biased region" description="Polar residues" evidence="1">
    <location>
        <begin position="464"/>
        <end position="476"/>
    </location>
</feature>
<dbReference type="OrthoDB" id="3795533at2759"/>
<proteinExistence type="predicted"/>
<feature type="compositionally biased region" description="Basic and acidic residues" evidence="1">
    <location>
        <begin position="522"/>
        <end position="536"/>
    </location>
</feature>
<evidence type="ECO:0000313" key="3">
    <source>
        <dbReference type="Proteomes" id="UP000799753"/>
    </source>
</evidence>
<dbReference type="AlphaFoldDB" id="A0A6A6RW91"/>
<keyword evidence="3" id="KW-1185">Reference proteome</keyword>
<feature type="region of interest" description="Disordered" evidence="1">
    <location>
        <begin position="333"/>
        <end position="586"/>
    </location>
</feature>
<evidence type="ECO:0000313" key="2">
    <source>
        <dbReference type="EMBL" id="KAF2639021.1"/>
    </source>
</evidence>
<protein>
    <submittedName>
        <fullName evidence="2">Uncharacterized protein</fullName>
    </submittedName>
</protein>
<feature type="compositionally biased region" description="Basic and acidic residues" evidence="1">
    <location>
        <begin position="392"/>
        <end position="406"/>
    </location>
</feature>
<sequence>MDLAVDSPSYAHLNPSQKRMFIIRDMLKFLDPEHLDTYLDNLIDSEPPRYRIVNGAVNPPLVEITLKSNASEIDLGNVYFHEPSSGNVVRRVHLFIEDGRCEMKERAAIPEDDDNLYSAPVDVYLIKNTVNMFLDKYKAIVNRCRVLNDLRKCAFGIAKKSKAQIDQINQGKSGKLPVDEFNADEDPTQDIITHKRLPYEPVQKHAMNKRMRIGFGQVPDSVKSYVFGTVPEQTKIELFDTLFQKAMPRFDDLMMACWNVAAVYNGIGSDCTELHSVVSQMIEVLKEFDDSFKMPDKEKEVANDLMQKAMAMATKAREGGGSAAVTSMEGRVPAAVGAAQQHHSQNRGAHGHQDDRNAEDDDNRVKDPRLMGRRHGHPKSKPTQPETSEEQETGRRSLMDQSRDPHPSYPGAGYTHGASMPPWSDLHDPYGAGSYAQEASQYYGYPPPPSQRRYPPYGMAKQQGKFSSPFQKQTSPPGSPKDAHHPSKPSLKKHRRAFPEGSTSEEPREQQEQQEEEGLGDETSKPDQSGKQEKRGRLPATKGIFLGPSKLGPAKKPSNAINRAPIAPMLPGQASAAKMKKGQAPG</sequence>
<dbReference type="EMBL" id="MU006788">
    <property type="protein sequence ID" value="KAF2639021.1"/>
    <property type="molecule type" value="Genomic_DNA"/>
</dbReference>